<feature type="region of interest" description="Disordered" evidence="5">
    <location>
        <begin position="44"/>
        <end position="63"/>
    </location>
</feature>
<name>A0A9P7N3J0_9HYPO</name>
<reference evidence="7" key="1">
    <citation type="journal article" date="2020" name="bioRxiv">
        <title>Whole genome comparisons of ergot fungi reveals the divergence and evolution of species within the genus Claviceps are the result of varying mechanisms driving genome evolution and host range expansion.</title>
        <authorList>
            <person name="Wyka S.A."/>
            <person name="Mondo S.J."/>
            <person name="Liu M."/>
            <person name="Dettman J."/>
            <person name="Nalam V."/>
            <person name="Broders K.D."/>
        </authorList>
    </citation>
    <scope>NUCLEOTIDE SEQUENCE</scope>
    <source>
        <strain evidence="7">CCC 602</strain>
    </source>
</reference>
<evidence type="ECO:0000313" key="8">
    <source>
        <dbReference type="Proteomes" id="UP000748025"/>
    </source>
</evidence>
<evidence type="ECO:0000256" key="3">
    <source>
        <dbReference type="ARBA" id="ARBA00022963"/>
    </source>
</evidence>
<protein>
    <recommendedName>
        <fullName evidence="1">1-alkyl-2-acetylglycerophosphocholine esterase</fullName>
        <ecNumber evidence="1">3.1.1.47</ecNumber>
    </recommendedName>
</protein>
<dbReference type="PANTHER" id="PTHR10272">
    <property type="entry name" value="PLATELET-ACTIVATING FACTOR ACETYLHYDROLASE"/>
    <property type="match status" value="1"/>
</dbReference>
<organism evidence="7 8">
    <name type="scientific">Claviceps pusilla</name>
    <dbReference type="NCBI Taxonomy" id="123648"/>
    <lineage>
        <taxon>Eukaryota</taxon>
        <taxon>Fungi</taxon>
        <taxon>Dikarya</taxon>
        <taxon>Ascomycota</taxon>
        <taxon>Pezizomycotina</taxon>
        <taxon>Sordariomycetes</taxon>
        <taxon>Hypocreomycetidae</taxon>
        <taxon>Hypocreales</taxon>
        <taxon>Clavicipitaceae</taxon>
        <taxon>Claviceps</taxon>
    </lineage>
</organism>
<dbReference type="AlphaFoldDB" id="A0A9P7N3J0"/>
<feature type="signal peptide" evidence="6">
    <location>
        <begin position="1"/>
        <end position="18"/>
    </location>
</feature>
<dbReference type="PANTHER" id="PTHR10272:SF14">
    <property type="entry name" value="PAF ACETYLHYDROLASE FAMILY PROTEIN"/>
    <property type="match status" value="1"/>
</dbReference>
<feature type="chain" id="PRO_5040313637" description="1-alkyl-2-acetylglycerophosphocholine esterase" evidence="6">
    <location>
        <begin position="19"/>
        <end position="418"/>
    </location>
</feature>
<dbReference type="Proteomes" id="UP000748025">
    <property type="component" value="Unassembled WGS sequence"/>
</dbReference>
<dbReference type="EMBL" id="SRPW01004348">
    <property type="protein sequence ID" value="KAG5983130.1"/>
    <property type="molecule type" value="Genomic_DNA"/>
</dbReference>
<sequence>MKLLLPAPLLMLALPALATILVPPPRGPYDVAVKVLPLTDTSRPRDPYLLPPHSGGGGGGSSPQGRQLLLSVFLPVGAPHGDAPCPRITIPYMTPRVAADYGRQAAEAGLPADLYARFEVQVCDTAKLPRRSNCKAQTDKTFPVVLFTPGLQESRLLYGAGAQSLASEGYVVVTVDHVLEASLVEFPDGTVVPGRDNLLSVPIGGGDEAAAAAAAAAMKTVLVDVRTADLSFVIDQLRNDSLTEKLLGGPLLSRSLDLGKMVVYGHSLGGAAAANLVRADGRVRGGIDLDGQVVDPVRRLGLDRPFLLAGRYNHSGEDGTWDDVWPHLRGPRAEMAIRGTAHASFTDRPLLVSALRLPEQALKGLESLIGSVEGRRLETIVNDVLVGFWDYSLHHKDEGIRSLTEKYARQVFIPRSNL</sequence>
<dbReference type="EC" id="3.1.1.47" evidence="1"/>
<evidence type="ECO:0000256" key="2">
    <source>
        <dbReference type="ARBA" id="ARBA00022801"/>
    </source>
</evidence>
<dbReference type="GO" id="GO:0016042">
    <property type="term" value="P:lipid catabolic process"/>
    <property type="evidence" value="ECO:0007669"/>
    <property type="project" value="UniProtKB-KW"/>
</dbReference>
<keyword evidence="6" id="KW-0732">Signal</keyword>
<dbReference type="OrthoDB" id="2363873at2759"/>
<evidence type="ECO:0000313" key="7">
    <source>
        <dbReference type="EMBL" id="KAG5983130.1"/>
    </source>
</evidence>
<evidence type="ECO:0000256" key="5">
    <source>
        <dbReference type="SAM" id="MobiDB-lite"/>
    </source>
</evidence>
<keyword evidence="8" id="KW-1185">Reference proteome</keyword>
<evidence type="ECO:0000256" key="4">
    <source>
        <dbReference type="ARBA" id="ARBA00023098"/>
    </source>
</evidence>
<comment type="caution">
    <text evidence="7">The sequence shown here is derived from an EMBL/GenBank/DDBJ whole genome shotgun (WGS) entry which is preliminary data.</text>
</comment>
<dbReference type="SUPFAM" id="SSF53474">
    <property type="entry name" value="alpha/beta-Hydrolases"/>
    <property type="match status" value="1"/>
</dbReference>
<keyword evidence="2" id="KW-0378">Hydrolase</keyword>
<proteinExistence type="predicted"/>
<gene>
    <name evidence="7" type="ORF">E4U43_006315</name>
</gene>
<accession>A0A9P7N3J0</accession>
<dbReference type="GO" id="GO:0003847">
    <property type="term" value="F:1-alkyl-2-acetylglycerophosphocholine esterase activity"/>
    <property type="evidence" value="ECO:0007669"/>
    <property type="project" value="UniProtKB-EC"/>
</dbReference>
<dbReference type="InterPro" id="IPR029058">
    <property type="entry name" value="AB_hydrolase_fold"/>
</dbReference>
<keyword evidence="4" id="KW-0443">Lipid metabolism</keyword>
<dbReference type="Gene3D" id="3.40.50.1820">
    <property type="entry name" value="alpha/beta hydrolase"/>
    <property type="match status" value="1"/>
</dbReference>
<dbReference type="Pfam" id="PF03403">
    <property type="entry name" value="PAF-AH_p_II"/>
    <property type="match status" value="1"/>
</dbReference>
<evidence type="ECO:0000256" key="1">
    <source>
        <dbReference type="ARBA" id="ARBA00013201"/>
    </source>
</evidence>
<evidence type="ECO:0000256" key="6">
    <source>
        <dbReference type="SAM" id="SignalP"/>
    </source>
</evidence>
<keyword evidence="3" id="KW-0442">Lipid degradation</keyword>